<organism evidence="2">
    <name type="scientific">bioreactor metagenome</name>
    <dbReference type="NCBI Taxonomy" id="1076179"/>
    <lineage>
        <taxon>unclassified sequences</taxon>
        <taxon>metagenomes</taxon>
        <taxon>ecological metagenomes</taxon>
    </lineage>
</organism>
<sequence>MAHELNKFFQARRKFGIDMSEASRIFGEQRALRFGTGELPFGRDDELRMETFCGQRERDKKAAQESAKAEYRRLRGA</sequence>
<dbReference type="EMBL" id="VSSQ01123757">
    <property type="protein sequence ID" value="MPN54989.1"/>
    <property type="molecule type" value="Genomic_DNA"/>
</dbReference>
<feature type="region of interest" description="Disordered" evidence="1">
    <location>
        <begin position="55"/>
        <end position="77"/>
    </location>
</feature>
<evidence type="ECO:0000313" key="2">
    <source>
        <dbReference type="EMBL" id="MPN54989.1"/>
    </source>
</evidence>
<proteinExistence type="predicted"/>
<reference evidence="2" key="1">
    <citation type="submission" date="2019-08" db="EMBL/GenBank/DDBJ databases">
        <authorList>
            <person name="Kucharzyk K."/>
            <person name="Murdoch R.W."/>
            <person name="Higgins S."/>
            <person name="Loffler F."/>
        </authorList>
    </citation>
    <scope>NUCLEOTIDE SEQUENCE</scope>
</reference>
<name>A0A645IX20_9ZZZZ</name>
<evidence type="ECO:0000256" key="1">
    <source>
        <dbReference type="SAM" id="MobiDB-lite"/>
    </source>
</evidence>
<comment type="caution">
    <text evidence="2">The sequence shown here is derived from an EMBL/GenBank/DDBJ whole genome shotgun (WGS) entry which is preliminary data.</text>
</comment>
<protein>
    <submittedName>
        <fullName evidence="2">Uncharacterized protein</fullName>
    </submittedName>
</protein>
<dbReference type="AlphaFoldDB" id="A0A645IX20"/>
<gene>
    <name evidence="2" type="ORF">SDC9_202668</name>
</gene>
<accession>A0A645IX20</accession>